<comment type="caution">
    <text evidence="2">The sequence shown here is derived from an EMBL/GenBank/DDBJ whole genome shotgun (WGS) entry which is preliminary data.</text>
</comment>
<organism evidence="2 3">
    <name type="scientific">Ureibacillus massiliensis 4400831 = CIP 108448 = CCUG 49529</name>
    <dbReference type="NCBI Taxonomy" id="1211035"/>
    <lineage>
        <taxon>Bacteria</taxon>
        <taxon>Bacillati</taxon>
        <taxon>Bacillota</taxon>
        <taxon>Bacilli</taxon>
        <taxon>Bacillales</taxon>
        <taxon>Caryophanaceae</taxon>
        <taxon>Ureibacillus</taxon>
    </lineage>
</organism>
<keyword evidence="3" id="KW-1185">Reference proteome</keyword>
<dbReference type="EMBL" id="JPVQ01000042">
    <property type="protein sequence ID" value="KGR89544.1"/>
    <property type="molecule type" value="Genomic_DNA"/>
</dbReference>
<keyword evidence="1" id="KW-0472">Membrane</keyword>
<evidence type="ECO:0000313" key="3">
    <source>
        <dbReference type="Proteomes" id="UP000030595"/>
    </source>
</evidence>
<keyword evidence="1" id="KW-0812">Transmembrane</keyword>
<sequence>MVEKKKEEMKVKIFNWYISFEWVFLSVVILLAITVSILLYGFNVPFMNILFGGFALLLLVVLAYYWMNSRGYYNNLGRIRRTFYTLYFIFMIVGFISENIDYNNWEILLQLSALVVFVDLAVFQNPNILKIWNTELKQDDEVREALNESKEVIKKNSKKVEKFTQIVQQTDTYFDNKPIPTNMNEYRQQVTAYLEQYSNVMDFTTSFFMFESPQTEEDKKQSIQQQIRDIGIRHAIDFSKKQEDKDAMLKSFSEGETLILKEGKLIAIPYFGDLYCMIVTIESKTELVDGIDASHILSMLIIFDWYITDIVTIEEDEE</sequence>
<dbReference type="OrthoDB" id="2852651at2"/>
<name>A0A0A3IXP0_9BACL</name>
<evidence type="ECO:0000313" key="2">
    <source>
        <dbReference type="EMBL" id="KGR89544.1"/>
    </source>
</evidence>
<keyword evidence="1" id="KW-1133">Transmembrane helix</keyword>
<dbReference type="Proteomes" id="UP000030595">
    <property type="component" value="Unassembled WGS sequence"/>
</dbReference>
<dbReference type="GO" id="GO:0016020">
    <property type="term" value="C:membrane"/>
    <property type="evidence" value="ECO:0007669"/>
    <property type="project" value="InterPro"/>
</dbReference>
<feature type="transmembrane region" description="Helical" evidence="1">
    <location>
        <begin position="79"/>
        <end position="96"/>
    </location>
</feature>
<dbReference type="Pfam" id="PF14171">
    <property type="entry name" value="SpoIISA_toxin"/>
    <property type="match status" value="1"/>
</dbReference>
<gene>
    <name evidence="2" type="ORF">CD30_16450</name>
</gene>
<dbReference type="eggNOG" id="ENOG5033N7Q">
    <property type="taxonomic scope" value="Bacteria"/>
</dbReference>
<feature type="transmembrane region" description="Helical" evidence="1">
    <location>
        <begin position="46"/>
        <end position="67"/>
    </location>
</feature>
<accession>A0A0A3IXP0</accession>
<feature type="transmembrane region" description="Helical" evidence="1">
    <location>
        <begin position="102"/>
        <end position="123"/>
    </location>
</feature>
<evidence type="ECO:0008006" key="4">
    <source>
        <dbReference type="Google" id="ProtNLM"/>
    </source>
</evidence>
<dbReference type="RefSeq" id="WP_036178954.1">
    <property type="nucleotide sequence ID" value="NZ_AVCZ01000042.1"/>
</dbReference>
<protein>
    <recommendedName>
        <fullName evidence="4">Toxin SpoIISA</fullName>
    </recommendedName>
</protein>
<feature type="transmembrane region" description="Helical" evidence="1">
    <location>
        <begin position="20"/>
        <end position="40"/>
    </location>
</feature>
<dbReference type="InterPro" id="IPR025940">
    <property type="entry name" value="SpoIISA_toxin"/>
</dbReference>
<reference evidence="2 3" key="1">
    <citation type="submission" date="2014-02" db="EMBL/GenBank/DDBJ databases">
        <title>Draft genome sequence of Lysinibacillus massiliensis CCUG 49529.</title>
        <authorList>
            <person name="Zhang F."/>
            <person name="Wang G."/>
            <person name="Zhang L."/>
        </authorList>
    </citation>
    <scope>NUCLEOTIDE SEQUENCE [LARGE SCALE GENOMIC DNA]</scope>
    <source>
        <strain evidence="2 3">CCUG 49529</strain>
    </source>
</reference>
<evidence type="ECO:0000256" key="1">
    <source>
        <dbReference type="SAM" id="Phobius"/>
    </source>
</evidence>
<proteinExistence type="predicted"/>
<dbReference type="AlphaFoldDB" id="A0A0A3IXP0"/>